<dbReference type="AlphaFoldDB" id="A0A2H0UCU6"/>
<protein>
    <submittedName>
        <fullName evidence="2">Uncharacterized protein</fullName>
    </submittedName>
</protein>
<comment type="caution">
    <text evidence="2">The sequence shown here is derived from an EMBL/GenBank/DDBJ whole genome shotgun (WGS) entry which is preliminary data.</text>
</comment>
<sequence>MNTSKISGGTGGVMICFAMVVDGMQGLITLIPFIGFLIAPVMSIFAALLFGIWFSHNDVSMMDPKRVLGFGGTILGEVMPIVNVIPFWTGNITYTVIQEWRRPSEI</sequence>
<evidence type="ECO:0000313" key="2">
    <source>
        <dbReference type="EMBL" id="PIR84180.1"/>
    </source>
</evidence>
<gene>
    <name evidence="2" type="ORF">COU18_00285</name>
</gene>
<dbReference type="Proteomes" id="UP000231192">
    <property type="component" value="Unassembled WGS sequence"/>
</dbReference>
<keyword evidence="1" id="KW-0472">Membrane</keyword>
<keyword evidence="1" id="KW-1133">Transmembrane helix</keyword>
<organism evidence="2 3">
    <name type="scientific">Candidatus Kaiserbacteria bacterium CG10_big_fil_rev_8_21_14_0_10_51_14</name>
    <dbReference type="NCBI Taxonomy" id="1974610"/>
    <lineage>
        <taxon>Bacteria</taxon>
        <taxon>Candidatus Kaiseribacteriota</taxon>
    </lineage>
</organism>
<reference evidence="3" key="1">
    <citation type="submission" date="2017-09" db="EMBL/GenBank/DDBJ databases">
        <title>Depth-based differentiation of microbial function through sediment-hosted aquifers and enrichment of novel symbionts in the deep terrestrial subsurface.</title>
        <authorList>
            <person name="Probst A.J."/>
            <person name="Ladd B."/>
            <person name="Jarett J.K."/>
            <person name="Geller-Mcgrath D.E."/>
            <person name="Sieber C.M.K."/>
            <person name="Emerson J.B."/>
            <person name="Anantharaman K."/>
            <person name="Thomas B.C."/>
            <person name="Malmstrom R."/>
            <person name="Stieglmeier M."/>
            <person name="Klingl A."/>
            <person name="Woyke T."/>
            <person name="Ryan C.M."/>
            <person name="Banfield J.F."/>
        </authorList>
    </citation>
    <scope>NUCLEOTIDE SEQUENCE [LARGE SCALE GENOMIC DNA]</scope>
</reference>
<dbReference type="EMBL" id="PFBK01000002">
    <property type="protein sequence ID" value="PIR84180.1"/>
    <property type="molecule type" value="Genomic_DNA"/>
</dbReference>
<feature type="transmembrane region" description="Helical" evidence="1">
    <location>
        <begin position="67"/>
        <end position="88"/>
    </location>
</feature>
<accession>A0A2H0UCU6</accession>
<keyword evidence="1" id="KW-0812">Transmembrane</keyword>
<evidence type="ECO:0000256" key="1">
    <source>
        <dbReference type="SAM" id="Phobius"/>
    </source>
</evidence>
<name>A0A2H0UCU6_9BACT</name>
<feature type="transmembrane region" description="Helical" evidence="1">
    <location>
        <begin position="12"/>
        <end position="31"/>
    </location>
</feature>
<feature type="transmembrane region" description="Helical" evidence="1">
    <location>
        <begin position="37"/>
        <end position="55"/>
    </location>
</feature>
<evidence type="ECO:0000313" key="3">
    <source>
        <dbReference type="Proteomes" id="UP000231192"/>
    </source>
</evidence>
<proteinExistence type="predicted"/>